<keyword evidence="3" id="KW-0560">Oxidoreductase</keyword>
<dbReference type="InterPro" id="IPR036291">
    <property type="entry name" value="NAD(P)-bd_dom_sf"/>
</dbReference>
<evidence type="ECO:0000256" key="4">
    <source>
        <dbReference type="SAM" id="MobiDB-lite"/>
    </source>
</evidence>
<evidence type="ECO:0000313" key="5">
    <source>
        <dbReference type="EMBL" id="RKL51043.1"/>
    </source>
</evidence>
<accession>A0A420UB63</accession>
<dbReference type="CDD" id="cd05233">
    <property type="entry name" value="SDR_c"/>
    <property type="match status" value="1"/>
</dbReference>
<feature type="region of interest" description="Disordered" evidence="4">
    <location>
        <begin position="424"/>
        <end position="451"/>
    </location>
</feature>
<dbReference type="InterPro" id="IPR002347">
    <property type="entry name" value="SDR_fam"/>
</dbReference>
<proteinExistence type="inferred from homology"/>
<evidence type="ECO:0000313" key="6">
    <source>
        <dbReference type="Proteomes" id="UP000283569"/>
    </source>
</evidence>
<dbReference type="EMBL" id="MRDB01000001">
    <property type="protein sequence ID" value="RKL51043.1"/>
    <property type="molecule type" value="Genomic_DNA"/>
</dbReference>
<dbReference type="GO" id="GO:0016491">
    <property type="term" value="F:oxidoreductase activity"/>
    <property type="evidence" value="ECO:0007669"/>
    <property type="project" value="UniProtKB-KW"/>
</dbReference>
<organism evidence="5 6">
    <name type="scientific">Gibberella intermedia</name>
    <name type="common">Bulb rot disease fungus</name>
    <name type="synonym">Fusarium proliferatum</name>
    <dbReference type="NCBI Taxonomy" id="948311"/>
    <lineage>
        <taxon>Eukaryota</taxon>
        <taxon>Fungi</taxon>
        <taxon>Dikarya</taxon>
        <taxon>Ascomycota</taxon>
        <taxon>Pezizomycotina</taxon>
        <taxon>Sordariomycetes</taxon>
        <taxon>Hypocreomycetidae</taxon>
        <taxon>Hypocreales</taxon>
        <taxon>Nectriaceae</taxon>
        <taxon>Fusarium</taxon>
        <taxon>Fusarium fujikuroi species complex</taxon>
    </lineage>
</organism>
<name>A0A420UB63_GIBIN</name>
<dbReference type="PANTHER" id="PTHR43618:SF13">
    <property type="entry name" value="CHAIN DEHYDROGENASE, PUTATIVE (AFU_ORTHOLOGUE AFUA_1G17650)-RELATED"/>
    <property type="match status" value="1"/>
</dbReference>
<dbReference type="PANTHER" id="PTHR43618">
    <property type="entry name" value="7-ALPHA-HYDROXYSTEROID DEHYDROGENASE"/>
    <property type="match status" value="1"/>
</dbReference>
<dbReference type="Proteomes" id="UP000283569">
    <property type="component" value="Unassembled WGS sequence"/>
</dbReference>
<reference evidence="5 6" key="1">
    <citation type="journal article" date="2018" name="Sci. Rep.">
        <title>Characterisation of pathogen-specific regions and novel effector candidates in Fusarium oxysporum f. sp. cepae.</title>
        <authorList>
            <person name="Armitage A.D."/>
            <person name="Taylor A."/>
            <person name="Sobczyk M.K."/>
            <person name="Baxter L."/>
            <person name="Greenfield B.P."/>
            <person name="Bates H.J."/>
            <person name="Wilson F."/>
            <person name="Jackson A.C."/>
            <person name="Ott S."/>
            <person name="Harrison R.J."/>
            <person name="Clarkson J.P."/>
        </authorList>
    </citation>
    <scope>NUCLEOTIDE SEQUENCE [LARGE SCALE GENOMIC DNA]</scope>
    <source>
        <strain evidence="5 6">Fp_A8</strain>
    </source>
</reference>
<comment type="caution">
    <text evidence="5">The sequence shown here is derived from an EMBL/GenBank/DDBJ whole genome shotgun (WGS) entry which is preliminary data.</text>
</comment>
<keyword evidence="2" id="KW-0521">NADP</keyword>
<feature type="compositionally biased region" description="Acidic residues" evidence="4">
    <location>
        <begin position="426"/>
        <end position="443"/>
    </location>
</feature>
<sequence>MTRPLQGSVVLVTAGTSGLGLCVAEKLIQSGASVVINYASNEERAHEAFVRLNELAAKTFSQDTGSRCLKIKADVTKKEGIQELVKQTVSAMGRIDAVVSNAGWTKFANFHDIDDNVDEEVWDHCYAANVKSHMFLCHAVKKYLEEAKGAFVMTASVAGVKPSGSSIVSIFSYQSCTNPSGKDFGYGHGTISSCQLCVPELYGDSPSACATGNDHHVIVNGSKPDEVWGHPTCGFKDRGSCLPSGKSYDSLASVTTPLNRAWNFYYSPGIACPSGWTTAGTMIKEGESSVSVSGVLSSRLQASSTGAIELEPADWWAEIMNVSETIAYCCPSDYVANPAGYCFSTVGPRTDFNYSSMCYRPTPVDLITVTSLDGVSLTQPLISLDILTTPGSTFEDDRLFTHSLYSTELVVATWVPAVPLIHQQSDVDEAEEDDDEDDDDEDAGGNAASTKTPGNGVVSVLGLALGILAGMGMLL</sequence>
<gene>
    <name evidence="5" type="ORF">BFJ72_g496</name>
</gene>
<protein>
    <submittedName>
        <fullName evidence="5">Uncharacterized protein</fullName>
    </submittedName>
</protein>
<dbReference type="InterPro" id="IPR052178">
    <property type="entry name" value="Sec_Metab_Biosynth_SDR"/>
</dbReference>
<comment type="similarity">
    <text evidence="1">Belongs to the short-chain dehydrogenases/reductases (SDR) family.</text>
</comment>
<dbReference type="Pfam" id="PF00106">
    <property type="entry name" value="adh_short"/>
    <property type="match status" value="1"/>
</dbReference>
<dbReference type="AlphaFoldDB" id="A0A420UB63"/>
<dbReference type="SUPFAM" id="SSF51735">
    <property type="entry name" value="NAD(P)-binding Rossmann-fold domains"/>
    <property type="match status" value="1"/>
</dbReference>
<evidence type="ECO:0000256" key="1">
    <source>
        <dbReference type="ARBA" id="ARBA00006484"/>
    </source>
</evidence>
<evidence type="ECO:0000256" key="2">
    <source>
        <dbReference type="ARBA" id="ARBA00022857"/>
    </source>
</evidence>
<dbReference type="Gene3D" id="3.40.50.720">
    <property type="entry name" value="NAD(P)-binding Rossmann-like Domain"/>
    <property type="match status" value="1"/>
</dbReference>
<evidence type="ECO:0000256" key="3">
    <source>
        <dbReference type="ARBA" id="ARBA00023002"/>
    </source>
</evidence>
<dbReference type="PRINTS" id="PR00081">
    <property type="entry name" value="GDHRDH"/>
</dbReference>